<dbReference type="AlphaFoldDB" id="A0A5C6BBS5"/>
<keyword evidence="3" id="KW-1185">Reference proteome</keyword>
<reference evidence="2 3" key="1">
    <citation type="submission" date="2019-02" db="EMBL/GenBank/DDBJ databases">
        <title>Deep-cultivation of Planctomycetes and their phenomic and genomic characterization uncovers novel biology.</title>
        <authorList>
            <person name="Wiegand S."/>
            <person name="Jogler M."/>
            <person name="Boedeker C."/>
            <person name="Pinto D."/>
            <person name="Vollmers J."/>
            <person name="Rivas-Marin E."/>
            <person name="Kohn T."/>
            <person name="Peeters S.H."/>
            <person name="Heuer A."/>
            <person name="Rast P."/>
            <person name="Oberbeckmann S."/>
            <person name="Bunk B."/>
            <person name="Jeske O."/>
            <person name="Meyerdierks A."/>
            <person name="Storesund J.E."/>
            <person name="Kallscheuer N."/>
            <person name="Luecker S."/>
            <person name="Lage O.M."/>
            <person name="Pohl T."/>
            <person name="Merkel B.J."/>
            <person name="Hornburger P."/>
            <person name="Mueller R.-W."/>
            <person name="Bruemmer F."/>
            <person name="Labrenz M."/>
            <person name="Spormann A.M."/>
            <person name="Op Den Camp H."/>
            <person name="Overmann J."/>
            <person name="Amann R."/>
            <person name="Jetten M.S.M."/>
            <person name="Mascher T."/>
            <person name="Medema M.H."/>
            <person name="Devos D.P."/>
            <person name="Kaster A.-K."/>
            <person name="Ovreas L."/>
            <person name="Rohde M."/>
            <person name="Galperin M.Y."/>
            <person name="Jogler C."/>
        </authorList>
    </citation>
    <scope>NUCLEOTIDE SEQUENCE [LARGE SCALE GENOMIC DNA]</scope>
    <source>
        <strain evidence="2 3">CA54</strain>
    </source>
</reference>
<evidence type="ECO:0000313" key="3">
    <source>
        <dbReference type="Proteomes" id="UP000320735"/>
    </source>
</evidence>
<evidence type="ECO:0000256" key="1">
    <source>
        <dbReference type="SAM" id="MobiDB-lite"/>
    </source>
</evidence>
<dbReference type="Proteomes" id="UP000320735">
    <property type="component" value="Unassembled WGS sequence"/>
</dbReference>
<proteinExistence type="predicted"/>
<dbReference type="EMBL" id="SJPP01000002">
    <property type="protein sequence ID" value="TWU09523.1"/>
    <property type="molecule type" value="Genomic_DNA"/>
</dbReference>
<evidence type="ECO:0000313" key="2">
    <source>
        <dbReference type="EMBL" id="TWU09523.1"/>
    </source>
</evidence>
<name>A0A5C6BBS5_9PLAN</name>
<feature type="region of interest" description="Disordered" evidence="1">
    <location>
        <begin position="1"/>
        <end position="24"/>
    </location>
</feature>
<gene>
    <name evidence="2" type="ORF">CA54_47650</name>
</gene>
<sequence>MPITLSQPRVAPKDPFGAAQPQERVANRQQLCGKALANFVGPDRNDLGHLRGQQPQLLLDVGAVVSICLIASAAIRRVSSSGSSSALRSSGIMDFAAGPI</sequence>
<comment type="caution">
    <text evidence="2">The sequence shown here is derived from an EMBL/GenBank/DDBJ whole genome shotgun (WGS) entry which is preliminary data.</text>
</comment>
<organism evidence="2 3">
    <name type="scientific">Symmachiella macrocystis</name>
    <dbReference type="NCBI Taxonomy" id="2527985"/>
    <lineage>
        <taxon>Bacteria</taxon>
        <taxon>Pseudomonadati</taxon>
        <taxon>Planctomycetota</taxon>
        <taxon>Planctomycetia</taxon>
        <taxon>Planctomycetales</taxon>
        <taxon>Planctomycetaceae</taxon>
        <taxon>Symmachiella</taxon>
    </lineage>
</organism>
<accession>A0A5C6BBS5</accession>
<protein>
    <submittedName>
        <fullName evidence="2">Uncharacterized protein</fullName>
    </submittedName>
</protein>